<keyword evidence="1" id="KW-1133">Transmembrane helix</keyword>
<feature type="transmembrane region" description="Helical" evidence="1">
    <location>
        <begin position="72"/>
        <end position="93"/>
    </location>
</feature>
<evidence type="ECO:0000256" key="2">
    <source>
        <dbReference type="SAM" id="SignalP"/>
    </source>
</evidence>
<dbReference type="OrthoDB" id="10262656at2759"/>
<dbReference type="Proteomes" id="UP000078397">
    <property type="component" value="Unassembled WGS sequence"/>
</dbReference>
<dbReference type="GeneID" id="33937162"/>
<dbReference type="KEGG" id="pchm:VFPPC_18355"/>
<name>A0A219ARL4_METCM</name>
<protein>
    <submittedName>
        <fullName evidence="3">Uncharacterized protein</fullName>
    </submittedName>
</protein>
<gene>
    <name evidence="3" type="ORF">VFPPC_18355</name>
</gene>
<keyword evidence="4" id="KW-1185">Reference proteome</keyword>
<dbReference type="RefSeq" id="XP_022285818.1">
    <property type="nucleotide sequence ID" value="XM_022429979.1"/>
</dbReference>
<dbReference type="AlphaFoldDB" id="A0A219ARL4"/>
<accession>A0A219ARL4</accession>
<organism evidence="3 4">
    <name type="scientific">Pochonia chlamydosporia 170</name>
    <dbReference type="NCBI Taxonomy" id="1380566"/>
    <lineage>
        <taxon>Eukaryota</taxon>
        <taxon>Fungi</taxon>
        <taxon>Dikarya</taxon>
        <taxon>Ascomycota</taxon>
        <taxon>Pezizomycotina</taxon>
        <taxon>Sordariomycetes</taxon>
        <taxon>Hypocreomycetidae</taxon>
        <taxon>Hypocreales</taxon>
        <taxon>Clavicipitaceae</taxon>
        <taxon>Pochonia</taxon>
    </lineage>
</organism>
<evidence type="ECO:0000313" key="3">
    <source>
        <dbReference type="EMBL" id="OWT43393.1"/>
    </source>
</evidence>
<feature type="signal peptide" evidence="2">
    <location>
        <begin position="1"/>
        <end position="16"/>
    </location>
</feature>
<evidence type="ECO:0000313" key="4">
    <source>
        <dbReference type="Proteomes" id="UP000078397"/>
    </source>
</evidence>
<dbReference type="EMBL" id="LSBJ02000002">
    <property type="protein sequence ID" value="OWT43393.1"/>
    <property type="molecule type" value="Genomic_DNA"/>
</dbReference>
<keyword evidence="1" id="KW-0472">Membrane</keyword>
<dbReference type="SUPFAM" id="SSF103473">
    <property type="entry name" value="MFS general substrate transporter"/>
    <property type="match status" value="1"/>
</dbReference>
<comment type="caution">
    <text evidence="3">The sequence shown here is derived from an EMBL/GenBank/DDBJ whole genome shotgun (WGS) entry which is preliminary data.</text>
</comment>
<dbReference type="InterPro" id="IPR036259">
    <property type="entry name" value="MFS_trans_sf"/>
</dbReference>
<reference evidence="3 4" key="1">
    <citation type="journal article" date="2016" name="PLoS Pathog.">
        <title>Biosynthesis of antibiotic leucinostatins in bio-control fungus Purpureocillium lilacinum and their inhibition on phytophthora revealed by genome mining.</title>
        <authorList>
            <person name="Wang G."/>
            <person name="Liu Z."/>
            <person name="Lin R."/>
            <person name="Li E."/>
            <person name="Mao Z."/>
            <person name="Ling J."/>
            <person name="Yang Y."/>
            <person name="Yin W.B."/>
            <person name="Xie B."/>
        </authorList>
    </citation>
    <scope>NUCLEOTIDE SEQUENCE [LARGE SCALE GENOMIC DNA]</scope>
    <source>
        <strain evidence="3">170</strain>
    </source>
</reference>
<feature type="chain" id="PRO_5013347327" evidence="2">
    <location>
        <begin position="17"/>
        <end position="111"/>
    </location>
</feature>
<keyword evidence="2" id="KW-0732">Signal</keyword>
<sequence>MVTAILVIQSTACSLALPAGSMLLNAACPDRSVLGTVNGIGQSVSSAARAIGQLVMMGWLYGVGLKVGMVGVAWWAMAGVATAAAVAAACVPVEPSSEKREFSTHSCVEAE</sequence>
<evidence type="ECO:0000256" key="1">
    <source>
        <dbReference type="SAM" id="Phobius"/>
    </source>
</evidence>
<proteinExistence type="predicted"/>
<keyword evidence="1" id="KW-0812">Transmembrane</keyword>